<dbReference type="PATRIC" id="fig|1353533.3.peg.1339"/>
<dbReference type="EMBL" id="AUSV01000015">
    <property type="protein sequence ID" value="ESP94356.1"/>
    <property type="molecule type" value="Genomic_DNA"/>
</dbReference>
<comment type="caution">
    <text evidence="1">The sequence shown here is derived from an EMBL/GenBank/DDBJ whole genome shotgun (WGS) entry which is preliminary data.</text>
</comment>
<reference evidence="1 2" key="1">
    <citation type="submission" date="2013-07" db="EMBL/GenBank/DDBJ databases">
        <title>Draft genome sequence of Pseudoalteromonas luteoviolacea 2ta16.</title>
        <authorList>
            <person name="Allen E.E."/>
            <person name="Azam F."/>
            <person name="Podell S."/>
        </authorList>
    </citation>
    <scope>NUCLEOTIDE SEQUENCE [LARGE SCALE GENOMIC DNA]</scope>
    <source>
        <strain evidence="1 2">2ta16</strain>
    </source>
</reference>
<accession>V4HA79</accession>
<dbReference type="SUPFAM" id="SSF51182">
    <property type="entry name" value="RmlC-like cupins"/>
    <property type="match status" value="1"/>
</dbReference>
<proteinExistence type="predicted"/>
<dbReference type="Proteomes" id="UP000017820">
    <property type="component" value="Unassembled WGS sequence"/>
</dbReference>
<dbReference type="Gene3D" id="2.60.120.10">
    <property type="entry name" value="Jelly Rolls"/>
    <property type="match status" value="1"/>
</dbReference>
<evidence type="ECO:0000313" key="2">
    <source>
        <dbReference type="Proteomes" id="UP000017820"/>
    </source>
</evidence>
<dbReference type="AlphaFoldDB" id="V4HA79"/>
<name>V4HA79_PSEL2</name>
<organism evidence="1 2">
    <name type="scientific">Pseudoalteromonas luteoviolacea (strain 2ta16)</name>
    <dbReference type="NCBI Taxonomy" id="1353533"/>
    <lineage>
        <taxon>Bacteria</taxon>
        <taxon>Pseudomonadati</taxon>
        <taxon>Pseudomonadota</taxon>
        <taxon>Gammaproteobacteria</taxon>
        <taxon>Alteromonadales</taxon>
        <taxon>Pseudoalteromonadaceae</taxon>
        <taxon>Pseudoalteromonas</taxon>
    </lineage>
</organism>
<dbReference type="RefSeq" id="WP_023398277.1">
    <property type="nucleotide sequence ID" value="NZ_AUSV01000015.1"/>
</dbReference>
<sequence length="175" mass="19907">MKNQSLPIFINALSKIWGPLTADLTKHSKQLLETLAANCKDDDWVHTLLANKTPNTIVYRSEEHGFILQAHVEQQGDYSVPHDHGNGWVLYATVTGAVEMGVFHQVIQPDGTLTAVQKDKYLQKSGQCHVYLPGDIHDTKALQDGTLMFRLTSCDFEKEFKEGRLIRYIHNCDRW</sequence>
<gene>
    <name evidence="1" type="ORF">PL2TA16_01057</name>
</gene>
<evidence type="ECO:0000313" key="1">
    <source>
        <dbReference type="EMBL" id="ESP94356.1"/>
    </source>
</evidence>
<dbReference type="InterPro" id="IPR011051">
    <property type="entry name" value="RmlC_Cupin_sf"/>
</dbReference>
<dbReference type="GeneID" id="29921962"/>
<evidence type="ECO:0008006" key="3">
    <source>
        <dbReference type="Google" id="ProtNLM"/>
    </source>
</evidence>
<dbReference type="InterPro" id="IPR014710">
    <property type="entry name" value="RmlC-like_jellyroll"/>
</dbReference>
<protein>
    <recommendedName>
        <fullName evidence="3">Metal-dependent enzyme of the double-stranded beta helix superfamily</fullName>
    </recommendedName>
</protein>